<dbReference type="SMART" id="SM00805">
    <property type="entry name" value="AGTRAP"/>
    <property type="match status" value="1"/>
</dbReference>
<evidence type="ECO:0000256" key="2">
    <source>
        <dbReference type="ARBA" id="ARBA00022692"/>
    </source>
</evidence>
<keyword evidence="2 6" id="KW-0812">Transmembrane</keyword>
<protein>
    <recommendedName>
        <fullName evidence="9">Type-1 angiotensin II receptor-associated protein</fullName>
    </recommendedName>
</protein>
<dbReference type="InterPro" id="IPR009436">
    <property type="entry name" value="AGTRAP"/>
</dbReference>
<evidence type="ECO:0000256" key="3">
    <source>
        <dbReference type="ARBA" id="ARBA00022989"/>
    </source>
</evidence>
<dbReference type="PANTHER" id="PTHR16521:SF3">
    <property type="entry name" value="TYPE-1 ANGIOTENSIN II RECEPTOR-ASSOCIATED PROTEIN"/>
    <property type="match status" value="1"/>
</dbReference>
<evidence type="ECO:0000313" key="7">
    <source>
        <dbReference type="EMBL" id="KAK4874523.1"/>
    </source>
</evidence>
<feature type="region of interest" description="Disordered" evidence="5">
    <location>
        <begin position="140"/>
        <end position="166"/>
    </location>
</feature>
<gene>
    <name evidence="7" type="ORF">RN001_013883</name>
</gene>
<dbReference type="GO" id="GO:0005886">
    <property type="term" value="C:plasma membrane"/>
    <property type="evidence" value="ECO:0007669"/>
    <property type="project" value="TreeGrafter"/>
</dbReference>
<proteinExistence type="predicted"/>
<evidence type="ECO:0000256" key="1">
    <source>
        <dbReference type="ARBA" id="ARBA00004141"/>
    </source>
</evidence>
<keyword evidence="4 6" id="KW-0472">Membrane</keyword>
<dbReference type="Proteomes" id="UP001353858">
    <property type="component" value="Unassembled WGS sequence"/>
</dbReference>
<dbReference type="EMBL" id="JARPUR010000006">
    <property type="protein sequence ID" value="KAK4874523.1"/>
    <property type="molecule type" value="Genomic_DNA"/>
</dbReference>
<organism evidence="7 8">
    <name type="scientific">Aquatica leii</name>
    <dbReference type="NCBI Taxonomy" id="1421715"/>
    <lineage>
        <taxon>Eukaryota</taxon>
        <taxon>Metazoa</taxon>
        <taxon>Ecdysozoa</taxon>
        <taxon>Arthropoda</taxon>
        <taxon>Hexapoda</taxon>
        <taxon>Insecta</taxon>
        <taxon>Pterygota</taxon>
        <taxon>Neoptera</taxon>
        <taxon>Endopterygota</taxon>
        <taxon>Coleoptera</taxon>
        <taxon>Polyphaga</taxon>
        <taxon>Elateriformia</taxon>
        <taxon>Elateroidea</taxon>
        <taxon>Lampyridae</taxon>
        <taxon>Luciolinae</taxon>
        <taxon>Aquatica</taxon>
    </lineage>
</organism>
<evidence type="ECO:0008006" key="9">
    <source>
        <dbReference type="Google" id="ProtNLM"/>
    </source>
</evidence>
<feature type="transmembrane region" description="Helical" evidence="6">
    <location>
        <begin position="94"/>
        <end position="115"/>
    </location>
</feature>
<dbReference type="GO" id="GO:0038166">
    <property type="term" value="P:angiotensin-activated signaling pathway"/>
    <property type="evidence" value="ECO:0007669"/>
    <property type="project" value="InterPro"/>
</dbReference>
<evidence type="ECO:0000313" key="8">
    <source>
        <dbReference type="Proteomes" id="UP001353858"/>
    </source>
</evidence>
<keyword evidence="8" id="KW-1185">Reference proteome</keyword>
<reference evidence="8" key="1">
    <citation type="submission" date="2023-01" db="EMBL/GenBank/DDBJ databases">
        <title>Key to firefly adult light organ development and bioluminescence: homeobox transcription factors regulate luciferase expression and transportation to peroxisome.</title>
        <authorList>
            <person name="Fu X."/>
        </authorList>
    </citation>
    <scope>NUCLEOTIDE SEQUENCE [LARGE SCALE GENOMIC DNA]</scope>
</reference>
<feature type="transmembrane region" description="Helical" evidence="6">
    <location>
        <begin position="12"/>
        <end position="31"/>
    </location>
</feature>
<name>A0AAN7P3E3_9COLE</name>
<dbReference type="PANTHER" id="PTHR16521">
    <property type="entry name" value="TYPE-1 ANGIOTENSIN II RECEPTOR-ASSOCIATED PROTEIN"/>
    <property type="match status" value="1"/>
</dbReference>
<feature type="compositionally biased region" description="Polar residues" evidence="5">
    <location>
        <begin position="154"/>
        <end position="166"/>
    </location>
</feature>
<comment type="caution">
    <text evidence="7">The sequence shown here is derived from an EMBL/GenBank/DDBJ whole genome shotgun (WGS) entry which is preliminary data.</text>
</comment>
<evidence type="ECO:0000256" key="5">
    <source>
        <dbReference type="SAM" id="MobiDB-lite"/>
    </source>
</evidence>
<dbReference type="Pfam" id="PF06396">
    <property type="entry name" value="AGTRAP"/>
    <property type="match status" value="1"/>
</dbReference>
<evidence type="ECO:0000256" key="6">
    <source>
        <dbReference type="SAM" id="Phobius"/>
    </source>
</evidence>
<comment type="subcellular location">
    <subcellularLocation>
        <location evidence="1">Membrane</location>
        <topology evidence="1">Multi-pass membrane protein</topology>
    </subcellularLocation>
</comment>
<keyword evidence="3 6" id="KW-1133">Transmembrane helix</keyword>
<sequence length="166" mass="18682">MADFSNLPNFHLKLVFVIHFMLISLACIGYWAPSSYLFYNFVLIIVLLWAIHKNDSDEPLQLCIFINGMSVILDIIIISMRFPDSHAGSERFSAALSIIHLIIRPFTTIFLVKLLQERSPTPGSGIANLFTGARNRSYEDMDKNTGPQLPPPTSSQGYDFTTAQQI</sequence>
<accession>A0AAN7P3E3</accession>
<evidence type="ECO:0000256" key="4">
    <source>
        <dbReference type="ARBA" id="ARBA00023136"/>
    </source>
</evidence>
<dbReference type="AlphaFoldDB" id="A0AAN7P3E3"/>
<feature type="transmembrane region" description="Helical" evidence="6">
    <location>
        <begin position="64"/>
        <end position="82"/>
    </location>
</feature>